<comment type="caution">
    <text evidence="1">The sequence shown here is derived from an EMBL/GenBank/DDBJ whole genome shotgun (WGS) entry which is preliminary data.</text>
</comment>
<dbReference type="EMBL" id="JACXAI010000012">
    <property type="protein sequence ID" value="MBD1380761.1"/>
    <property type="molecule type" value="Genomic_DNA"/>
</dbReference>
<dbReference type="Gene3D" id="3.50.50.60">
    <property type="entry name" value="FAD/NAD(P)-binding domain"/>
    <property type="match status" value="1"/>
</dbReference>
<dbReference type="PRINTS" id="PR00368">
    <property type="entry name" value="FADPNR"/>
</dbReference>
<dbReference type="SUPFAM" id="SSF51905">
    <property type="entry name" value="FAD/NAD(P)-binding domain"/>
    <property type="match status" value="2"/>
</dbReference>
<dbReference type="RefSeq" id="WP_191158360.1">
    <property type="nucleotide sequence ID" value="NZ_JACXAI010000012.1"/>
</dbReference>
<sequence>MYEWIIIGGGIQGCTLAVSLIKSGNVSADNLMIIDPHEEPISQWKRNTERIEMKFLRSPSVHHLDLAPFSLQKFAREADFSQPFYGYYKRPSLSLFHEHCDSIFREIDLKRSWHRGRVSHLERKANGWWIKTEENSWFHTKYVAIASGFTEALNYPTWSKEVKKMHPHLIYHIFEKEVPETFVENQPLVIVGAGITAAHLSIKLSKKHDQVVLVTRHPFRIHDFDSDPGWLGPKNMNSFSKIKNYNIRRSTITNARYRGSFPKELSLELSRLIQKNKLKVIKGEIESCSKFGESTLQLNLKNSKEKIETSQILLATGFESNMEFLTWLQSVIKNEMLLCSKCGFPIVSKNLKWGGNLYVVGALAELEVGPTARNISGARTAAHKIVSSL</sequence>
<dbReference type="PANTHER" id="PTHR38663:SF1">
    <property type="entry name" value="L-ORNITHINE N(5)-MONOOXYGENASE"/>
    <property type="match status" value="1"/>
</dbReference>
<proteinExistence type="predicted"/>
<accession>A0A926RX92</accession>
<keyword evidence="2" id="KW-1185">Reference proteome</keyword>
<reference evidence="1" key="1">
    <citation type="submission" date="2020-09" db="EMBL/GenBank/DDBJ databases">
        <title>A novel bacterium of genus Bacillus, isolated from South China Sea.</title>
        <authorList>
            <person name="Huang H."/>
            <person name="Mo K."/>
            <person name="Hu Y."/>
        </authorList>
    </citation>
    <scope>NUCLEOTIDE SEQUENCE</scope>
    <source>
        <strain evidence="1">IB182487</strain>
    </source>
</reference>
<organism evidence="1 2">
    <name type="scientific">Metabacillus arenae</name>
    <dbReference type="NCBI Taxonomy" id="2771434"/>
    <lineage>
        <taxon>Bacteria</taxon>
        <taxon>Bacillati</taxon>
        <taxon>Bacillota</taxon>
        <taxon>Bacilli</taxon>
        <taxon>Bacillales</taxon>
        <taxon>Bacillaceae</taxon>
        <taxon>Metabacillus</taxon>
    </lineage>
</organism>
<dbReference type="Pfam" id="PF13738">
    <property type="entry name" value="Pyr_redox_3"/>
    <property type="match status" value="1"/>
</dbReference>
<evidence type="ECO:0000313" key="2">
    <source>
        <dbReference type="Proteomes" id="UP000626844"/>
    </source>
</evidence>
<dbReference type="PANTHER" id="PTHR38663">
    <property type="match status" value="1"/>
</dbReference>
<dbReference type="AlphaFoldDB" id="A0A926RX92"/>
<protein>
    <submittedName>
        <fullName evidence="1">FAD/NAD(P)-binding protein</fullName>
    </submittedName>
</protein>
<evidence type="ECO:0000313" key="1">
    <source>
        <dbReference type="EMBL" id="MBD1380761.1"/>
    </source>
</evidence>
<name>A0A926RX92_9BACI</name>
<dbReference type="Proteomes" id="UP000626844">
    <property type="component" value="Unassembled WGS sequence"/>
</dbReference>
<gene>
    <name evidence="1" type="ORF">IC621_11015</name>
</gene>
<dbReference type="InterPro" id="IPR036188">
    <property type="entry name" value="FAD/NAD-bd_sf"/>
</dbReference>